<sequence length="1186" mass="130266">MIAYVDCLSTEPVVGGGVGAQCWKGGFSEDEDELLPACSKDVQKMLYLQPKSEGSLRRRLLTSKIHQQRDGPWASRPLARRQPDNKGLQGPLHRQDFPYPGPSPPGLVRHHRAGYSSRGSQQHTHGHCLTQLRKTSYFPPTPDHHPGYSFPPSPLSPPGAASYSHTGPSGYPNPGPPGYPNSGLLGYPNRGSAGYPNSNPGHCKPAYNTTPSSSLNPGHCNPAYNTNPSSSLNPGHCKPAYNTNHSSSPNPGHCFPAYKTNPSSNPNPGHCNPAYKTNPSSNPNPGHCNPAYKTNPSSNPNPGHCNPAYKTNPSSSPNPGHCFPAYKTNPSSNPNPGHCNPAYKTNPSSNPNPGHCNPAYKTNPSSNPNPGHCNPAYNTNHSSSPDLRCQNTAQGHSNTYLNSGYPSPRLGYGPTSLPGPGYSSGFAPQSQPSLPTPPPKRRKRFYNLLRRRSYNTSQIPFSHTPLLHTPKCQDWRAVRLDEDKKWSVHYTSQKPQQETRPSCVDDRRTVLRECSKKLRRVGYGSSQYFSQNPAYLSPSLSENRLHDDKGRNDRHRKKSTGSSPDEDLSAYSFRPPPSPPPNSYEAIDDTVNGCDITANSCDLTVAGEWTKPLPLPTPEEKMRQQAQAIAAEIVPINITGEGFERQASFRRALANTDTLIRQPRNKLTRRKTIAGIPDDITRDLEHEADEEPGCGGSVVLPGQYSTLGRTGSVNTALLQRSLAQGPHTQSLLPSHTQSLTPSHTQEAGLLEERREEERVAERRMEERREEEREERRVEERRKEEREEERRMDERREEEREEERRMEERREEEREERREEEREEERRVMKPSVRRIRAQRGQGISSLMASLTPTLTPNPSLTPYLSLTPSSSMGSVSLGGEDGGEGFHSLPRQDVLSSLSSESSCLSTPYRTFCSMASCSMDHEFLSQSGEGRSRRFPSQSTLLGEDWSYEPLLPSSRSSPLHPFTSISSSCQTDYSCSESHGHDYATGSNRSPHGNRDHRGLHGNSRNLSGSISLRKSKRPPAPPTRSTSLRFKAGRGETLRYNYNNHTAGPGEVVTKGSLTSSPAPLSPPLSPGVFEDPWVPRCSSVDRGGRAGAETDSQINHVPPFHSFHQQPGQDQNYPSSPSHQQPHPSVPRSASAGGVSLLVGPKMAASSPKMSATAGRPQRLASSTSSGYSSECNTPTLS</sequence>
<keyword evidence="3" id="KW-1185">Reference proteome</keyword>
<feature type="compositionally biased region" description="Polar residues" evidence="1">
    <location>
        <begin position="1168"/>
        <end position="1186"/>
    </location>
</feature>
<organism evidence="2 3">
    <name type="scientific">Oncorhynchus mykiss</name>
    <name type="common">Rainbow trout</name>
    <name type="synonym">Salmo gairdneri</name>
    <dbReference type="NCBI Taxonomy" id="8022"/>
    <lineage>
        <taxon>Eukaryota</taxon>
        <taxon>Metazoa</taxon>
        <taxon>Chordata</taxon>
        <taxon>Craniata</taxon>
        <taxon>Vertebrata</taxon>
        <taxon>Euteleostomi</taxon>
        <taxon>Actinopterygii</taxon>
        <taxon>Neopterygii</taxon>
        <taxon>Teleostei</taxon>
        <taxon>Protacanthopterygii</taxon>
        <taxon>Salmoniformes</taxon>
        <taxon>Salmonidae</taxon>
        <taxon>Salmoninae</taxon>
        <taxon>Oncorhynchus</taxon>
    </lineage>
</organism>
<dbReference type="GeneTree" id="ENSGT00950000182963"/>
<feature type="region of interest" description="Disordered" evidence="1">
    <location>
        <begin position="532"/>
        <end position="584"/>
    </location>
</feature>
<feature type="compositionally biased region" description="Polar residues" evidence="1">
    <location>
        <begin position="343"/>
        <end position="352"/>
    </location>
</feature>
<reference evidence="2" key="2">
    <citation type="submission" date="2025-08" db="UniProtKB">
        <authorList>
            <consortium name="Ensembl"/>
        </authorList>
    </citation>
    <scope>IDENTIFICATION</scope>
</reference>
<dbReference type="InterPro" id="IPR024845">
    <property type="entry name" value="NHS-like"/>
</dbReference>
<feature type="compositionally biased region" description="Polar residues" evidence="1">
    <location>
        <begin position="1111"/>
        <end position="1121"/>
    </location>
</feature>
<feature type="region of interest" description="Disordered" evidence="1">
    <location>
        <begin position="266"/>
        <end position="312"/>
    </location>
</feature>
<feature type="compositionally biased region" description="Polar residues" evidence="1">
    <location>
        <begin position="275"/>
        <end position="284"/>
    </location>
</feature>
<dbReference type="AlphaFoldDB" id="A0A8K9X5T9"/>
<feature type="region of interest" description="Disordered" evidence="1">
    <location>
        <begin position="333"/>
        <end position="441"/>
    </location>
</feature>
<feature type="region of interest" description="Disordered" evidence="1">
    <location>
        <begin position="979"/>
        <end position="1075"/>
    </location>
</feature>
<evidence type="ECO:0000313" key="2">
    <source>
        <dbReference type="Ensembl" id="ENSOMYP00000128257.1"/>
    </source>
</evidence>
<dbReference type="Proteomes" id="UP000694395">
    <property type="component" value="Chromosome 25"/>
</dbReference>
<evidence type="ECO:0000256" key="1">
    <source>
        <dbReference type="SAM" id="MobiDB-lite"/>
    </source>
</evidence>
<feature type="compositionally biased region" description="Low complexity" evidence="1">
    <location>
        <begin position="1122"/>
        <end position="1131"/>
    </location>
</feature>
<feature type="region of interest" description="Disordered" evidence="1">
    <location>
        <begin position="1087"/>
        <end position="1186"/>
    </location>
</feature>
<feature type="compositionally biased region" description="Polar residues" evidence="1">
    <location>
        <begin position="724"/>
        <end position="745"/>
    </location>
</feature>
<feature type="compositionally biased region" description="Polar residues" evidence="1">
    <location>
        <begin position="360"/>
        <end position="369"/>
    </location>
</feature>
<feature type="compositionally biased region" description="Polar residues" evidence="1">
    <location>
        <begin position="1005"/>
        <end position="1015"/>
    </location>
</feature>
<feature type="compositionally biased region" description="Polar residues" evidence="1">
    <location>
        <begin position="532"/>
        <end position="542"/>
    </location>
</feature>
<dbReference type="Pfam" id="PF15273">
    <property type="entry name" value="NHS"/>
    <property type="match status" value="1"/>
</dbReference>
<accession>A0A8K9X5T9</accession>
<feature type="region of interest" description="Disordered" evidence="1">
    <location>
        <begin position="63"/>
        <end position="244"/>
    </location>
</feature>
<protein>
    <submittedName>
        <fullName evidence="2">Uncharacterized protein</fullName>
    </submittedName>
</protein>
<feature type="compositionally biased region" description="Polar residues" evidence="1">
    <location>
        <begin position="223"/>
        <end position="233"/>
    </location>
</feature>
<feature type="compositionally biased region" description="Polar residues" evidence="1">
    <location>
        <begin position="207"/>
        <end position="216"/>
    </location>
</feature>
<dbReference type="PANTHER" id="PTHR23039">
    <property type="entry name" value="NANCE-HORAN SYNDROME PROTEIN"/>
    <property type="match status" value="1"/>
</dbReference>
<reference evidence="2" key="3">
    <citation type="submission" date="2025-09" db="UniProtKB">
        <authorList>
            <consortium name="Ensembl"/>
        </authorList>
    </citation>
    <scope>IDENTIFICATION</scope>
</reference>
<feature type="compositionally biased region" description="Polar residues" evidence="1">
    <location>
        <begin position="292"/>
        <end position="301"/>
    </location>
</feature>
<dbReference type="PANTHER" id="PTHR23039:SF3">
    <property type="entry name" value="NHS-LIKE PROTEIN 1"/>
    <property type="match status" value="1"/>
</dbReference>
<feature type="compositionally biased region" description="Basic and acidic residues" evidence="1">
    <location>
        <begin position="750"/>
        <end position="827"/>
    </location>
</feature>
<dbReference type="Ensembl" id="ENSOMYT00000116600.1">
    <property type="protein sequence ID" value="ENSOMYP00000128257.1"/>
    <property type="gene ID" value="ENSOMYG00000052264.1"/>
</dbReference>
<evidence type="ECO:0000313" key="3">
    <source>
        <dbReference type="Proteomes" id="UP000694395"/>
    </source>
</evidence>
<proteinExistence type="predicted"/>
<feature type="region of interest" description="Disordered" evidence="1">
    <location>
        <begin position="724"/>
        <end position="827"/>
    </location>
</feature>
<reference evidence="2" key="1">
    <citation type="submission" date="2020-07" db="EMBL/GenBank/DDBJ databases">
        <title>A long reads based de novo assembly of the rainbow trout Arlee double haploid line genome.</title>
        <authorList>
            <person name="Gao G."/>
            <person name="Palti Y."/>
        </authorList>
    </citation>
    <scope>NUCLEOTIDE SEQUENCE [LARGE SCALE GENOMIC DNA]</scope>
</reference>
<dbReference type="GO" id="GO:0030154">
    <property type="term" value="P:cell differentiation"/>
    <property type="evidence" value="ECO:0007669"/>
    <property type="project" value="TreeGrafter"/>
</dbReference>
<name>A0A8K9X5T9_ONCMY</name>
<feature type="compositionally biased region" description="Low complexity" evidence="1">
    <location>
        <begin position="158"/>
        <end position="170"/>
    </location>
</feature>
<feature type="compositionally biased region" description="Polar residues" evidence="1">
    <location>
        <begin position="376"/>
        <end position="405"/>
    </location>
</feature>